<evidence type="ECO:0000313" key="2">
    <source>
        <dbReference type="EMBL" id="TLU74532.1"/>
    </source>
</evidence>
<accession>A0A5R9JAE1</accession>
<evidence type="ECO:0000313" key="3">
    <source>
        <dbReference type="Proteomes" id="UP000305654"/>
    </source>
</evidence>
<dbReference type="OrthoDB" id="7173112at2"/>
<organism evidence="2 3">
    <name type="scientific">Lichenicoccus roseus</name>
    <dbReference type="NCBI Taxonomy" id="2683649"/>
    <lineage>
        <taxon>Bacteria</taxon>
        <taxon>Pseudomonadati</taxon>
        <taxon>Pseudomonadota</taxon>
        <taxon>Alphaproteobacteria</taxon>
        <taxon>Acetobacterales</taxon>
        <taxon>Acetobacteraceae</taxon>
        <taxon>Lichenicoccus</taxon>
    </lineage>
</organism>
<name>A0A5R9JAE1_9PROT</name>
<sequence>MTTNDITATFGPGATDRDSLSRSHRSTLDAIFGHPVAHGVSWTDVVALVKDVGVVEHETNGETSFVIGGDRRLFRAPHSKQIEATTVIDLRHMLARAGWSPHAAGSPGPAPDAPPAAPDVLVVVEQAEARVYRLHEEAGEPTDQVIRSDLSSHRLHELARREGGHAGETGWQADTEFYERIAGALHGGGAIVLAGHGHGHSDAAHALELYLQRHHADIAGRLCRTLGADLSSLTDAQLRALGRRALVTAEPATKA</sequence>
<evidence type="ECO:0000256" key="1">
    <source>
        <dbReference type="SAM" id="MobiDB-lite"/>
    </source>
</evidence>
<dbReference type="Proteomes" id="UP000305654">
    <property type="component" value="Unassembled WGS sequence"/>
</dbReference>
<protein>
    <submittedName>
        <fullName evidence="2">Uncharacterized protein</fullName>
    </submittedName>
</protein>
<reference evidence="2 3" key="1">
    <citation type="submission" date="2019-05" db="EMBL/GenBank/DDBJ databases">
        <authorList>
            <person name="Pankratov T."/>
            <person name="Grouzdev D."/>
        </authorList>
    </citation>
    <scope>NUCLEOTIDE SEQUENCE [LARGE SCALE GENOMIC DNA]</scope>
    <source>
        <strain evidence="2 3">KEBCLARHB70R</strain>
    </source>
</reference>
<dbReference type="AlphaFoldDB" id="A0A5R9JAE1"/>
<comment type="caution">
    <text evidence="2">The sequence shown here is derived from an EMBL/GenBank/DDBJ whole genome shotgun (WGS) entry which is preliminary data.</text>
</comment>
<dbReference type="RefSeq" id="WP_138324781.1">
    <property type="nucleotide sequence ID" value="NZ_VCDI01000001.1"/>
</dbReference>
<feature type="region of interest" description="Disordered" evidence="1">
    <location>
        <begin position="1"/>
        <end position="21"/>
    </location>
</feature>
<proteinExistence type="predicted"/>
<dbReference type="EMBL" id="VCDI01000001">
    <property type="protein sequence ID" value="TLU74532.1"/>
    <property type="molecule type" value="Genomic_DNA"/>
</dbReference>
<gene>
    <name evidence="2" type="ORF">FE263_05005</name>
</gene>
<keyword evidence="3" id="KW-1185">Reference proteome</keyword>